<evidence type="ECO:0000313" key="4">
    <source>
        <dbReference type="EMBL" id="MFC0224130.1"/>
    </source>
</evidence>
<accession>A0ABV6E569</accession>
<reference evidence="4 5" key="1">
    <citation type="submission" date="2024-09" db="EMBL/GenBank/DDBJ databases">
        <authorList>
            <person name="Sun Q."/>
            <person name="Mori K."/>
        </authorList>
    </citation>
    <scope>NUCLEOTIDE SEQUENCE [LARGE SCALE GENOMIC DNA]</scope>
    <source>
        <strain evidence="4 5">CCM 8654</strain>
    </source>
</reference>
<organism evidence="4 5">
    <name type="scientific">Nocardioides zeicaulis</name>
    <dbReference type="NCBI Taxonomy" id="1776857"/>
    <lineage>
        <taxon>Bacteria</taxon>
        <taxon>Bacillati</taxon>
        <taxon>Actinomycetota</taxon>
        <taxon>Actinomycetes</taxon>
        <taxon>Propionibacteriales</taxon>
        <taxon>Nocardioidaceae</taxon>
        <taxon>Nocardioides</taxon>
    </lineage>
</organism>
<proteinExistence type="predicted"/>
<dbReference type="InterPro" id="IPR005561">
    <property type="entry name" value="ANTAR"/>
</dbReference>
<dbReference type="InterPro" id="IPR029016">
    <property type="entry name" value="GAF-like_dom_sf"/>
</dbReference>
<keyword evidence="2" id="KW-0804">Transcription</keyword>
<gene>
    <name evidence="4" type="ORF">ACFFJG_16715</name>
</gene>
<keyword evidence="5" id="KW-1185">Reference proteome</keyword>
<dbReference type="InterPro" id="IPR036388">
    <property type="entry name" value="WH-like_DNA-bd_sf"/>
</dbReference>
<keyword evidence="1" id="KW-0805">Transcription regulation</keyword>
<dbReference type="Gene3D" id="3.30.450.40">
    <property type="match status" value="1"/>
</dbReference>
<name>A0ABV6E569_9ACTN</name>
<comment type="caution">
    <text evidence="4">The sequence shown here is derived from an EMBL/GenBank/DDBJ whole genome shotgun (WGS) entry which is preliminary data.</text>
</comment>
<dbReference type="EMBL" id="JBHLXH010000002">
    <property type="protein sequence ID" value="MFC0224130.1"/>
    <property type="molecule type" value="Genomic_DNA"/>
</dbReference>
<evidence type="ECO:0000313" key="5">
    <source>
        <dbReference type="Proteomes" id="UP001589698"/>
    </source>
</evidence>
<protein>
    <submittedName>
        <fullName evidence="4">ANTAR domain-containing protein</fullName>
    </submittedName>
</protein>
<sequence>MEPIPETLQALGEVDLYLDDGSLLDQLTATASRAEQLVPGLVGVSLGYHERGLTFTLVASGEQIAALDAVQYATSGPCVDAIHLGHGIATPDGLLNERQWHHFARASAAAGVQSTLTLPVVDDDVVVSTVNLYGREEDTFVGKSEVLADVFGAWASGAVANADLSFATRRAAEQAPTQLKHTALVDTATGILAAERGLSVDQARTQLHESASRAGVPVHTLAAILVDVYLDE</sequence>
<evidence type="ECO:0000259" key="3">
    <source>
        <dbReference type="PROSITE" id="PS50921"/>
    </source>
</evidence>
<dbReference type="RefSeq" id="WP_378519915.1">
    <property type="nucleotide sequence ID" value="NZ_CBCSDI010000059.1"/>
</dbReference>
<dbReference type="SUPFAM" id="SSF55781">
    <property type="entry name" value="GAF domain-like"/>
    <property type="match status" value="1"/>
</dbReference>
<dbReference type="PROSITE" id="PS50921">
    <property type="entry name" value="ANTAR"/>
    <property type="match status" value="1"/>
</dbReference>
<dbReference type="SMART" id="SM01012">
    <property type="entry name" value="ANTAR"/>
    <property type="match status" value="1"/>
</dbReference>
<evidence type="ECO:0000256" key="1">
    <source>
        <dbReference type="ARBA" id="ARBA00023015"/>
    </source>
</evidence>
<feature type="domain" description="ANTAR" evidence="3">
    <location>
        <begin position="165"/>
        <end position="226"/>
    </location>
</feature>
<dbReference type="Gene3D" id="1.10.10.10">
    <property type="entry name" value="Winged helix-like DNA-binding domain superfamily/Winged helix DNA-binding domain"/>
    <property type="match status" value="1"/>
</dbReference>
<dbReference type="Proteomes" id="UP001589698">
    <property type="component" value="Unassembled WGS sequence"/>
</dbReference>
<evidence type="ECO:0000256" key="2">
    <source>
        <dbReference type="ARBA" id="ARBA00023163"/>
    </source>
</evidence>
<dbReference type="Pfam" id="PF03861">
    <property type="entry name" value="ANTAR"/>
    <property type="match status" value="1"/>
</dbReference>